<dbReference type="InParanoid" id="A0A158NIU5"/>
<dbReference type="GO" id="GO:0031297">
    <property type="term" value="P:replication fork processing"/>
    <property type="evidence" value="ECO:0007669"/>
    <property type="project" value="TreeGrafter"/>
</dbReference>
<sequence>MRKHNDMLSASIRAVVCGLSKLRQDERVDKPIGKHLMLFFYRKGKNATQAANKICAIYGEGAEKTVRKWFARFKADDFNLEDQECPGKPSITDEDQIKILIENNPRYMTRKLAEMLNTSKSIIHEHFVKLSYINRFDIWVPHDLTEKNLMDRISICDSLYKRNEETPFLKQVVTGGEVLFPIIIDELKSAIEQKHPEIANRKGVVFHQDNARPHVFDNSTKVVGARLGCSIPSTIFTRSRAF</sequence>
<dbReference type="GO" id="GO:0003697">
    <property type="term" value="F:single-stranded DNA binding"/>
    <property type="evidence" value="ECO:0007669"/>
    <property type="project" value="TreeGrafter"/>
</dbReference>
<dbReference type="Gene3D" id="3.30.420.10">
    <property type="entry name" value="Ribonuclease H-like superfamily/Ribonuclease H"/>
    <property type="match status" value="2"/>
</dbReference>
<evidence type="ECO:0000313" key="3">
    <source>
        <dbReference type="Proteomes" id="UP000005205"/>
    </source>
</evidence>
<evidence type="ECO:0000259" key="1">
    <source>
        <dbReference type="Pfam" id="PF17906"/>
    </source>
</evidence>
<dbReference type="OrthoDB" id="7600185at2759"/>
<dbReference type="EnsemblMetazoa" id="XM_012202063.1">
    <property type="protein sequence ID" value="XP_012057453.1"/>
    <property type="gene ID" value="LOC105620570"/>
</dbReference>
<dbReference type="GO" id="GO:0044774">
    <property type="term" value="P:mitotic DNA integrity checkpoint signaling"/>
    <property type="evidence" value="ECO:0007669"/>
    <property type="project" value="TreeGrafter"/>
</dbReference>
<organism evidence="2 3">
    <name type="scientific">Atta cephalotes</name>
    <name type="common">Leafcutter ant</name>
    <dbReference type="NCBI Taxonomy" id="12957"/>
    <lineage>
        <taxon>Eukaryota</taxon>
        <taxon>Metazoa</taxon>
        <taxon>Ecdysozoa</taxon>
        <taxon>Arthropoda</taxon>
        <taxon>Hexapoda</taxon>
        <taxon>Insecta</taxon>
        <taxon>Pterygota</taxon>
        <taxon>Neoptera</taxon>
        <taxon>Endopterygota</taxon>
        <taxon>Hymenoptera</taxon>
        <taxon>Apocrita</taxon>
        <taxon>Aculeata</taxon>
        <taxon>Formicoidea</taxon>
        <taxon>Formicidae</taxon>
        <taxon>Myrmicinae</taxon>
        <taxon>Atta</taxon>
    </lineage>
</organism>
<dbReference type="GO" id="GO:0015074">
    <property type="term" value="P:DNA integration"/>
    <property type="evidence" value="ECO:0007669"/>
    <property type="project" value="TreeGrafter"/>
</dbReference>
<name>A0A158NIU5_ATTCE</name>
<protein>
    <recommendedName>
        <fullName evidence="1">Mos1 transposase HTH domain-containing protein</fullName>
    </recommendedName>
</protein>
<dbReference type="GO" id="GO:0046975">
    <property type="term" value="F:histone H3K36 methyltransferase activity"/>
    <property type="evidence" value="ECO:0007669"/>
    <property type="project" value="TreeGrafter"/>
</dbReference>
<dbReference type="Gene3D" id="1.10.10.1450">
    <property type="match status" value="1"/>
</dbReference>
<proteinExistence type="predicted"/>
<dbReference type="GO" id="GO:0003690">
    <property type="term" value="F:double-stranded DNA binding"/>
    <property type="evidence" value="ECO:0007669"/>
    <property type="project" value="TreeGrafter"/>
</dbReference>
<feature type="domain" description="Mos1 transposase HTH" evidence="1">
    <location>
        <begin position="34"/>
        <end position="77"/>
    </location>
</feature>
<dbReference type="GO" id="GO:0035861">
    <property type="term" value="C:site of double-strand break"/>
    <property type="evidence" value="ECO:0007669"/>
    <property type="project" value="TreeGrafter"/>
</dbReference>
<dbReference type="GO" id="GO:0000793">
    <property type="term" value="C:condensed chromosome"/>
    <property type="evidence" value="ECO:0007669"/>
    <property type="project" value="TreeGrafter"/>
</dbReference>
<dbReference type="GO" id="GO:0005634">
    <property type="term" value="C:nucleus"/>
    <property type="evidence" value="ECO:0007669"/>
    <property type="project" value="TreeGrafter"/>
</dbReference>
<keyword evidence="3" id="KW-1185">Reference proteome</keyword>
<dbReference type="Proteomes" id="UP000005205">
    <property type="component" value="Unassembled WGS sequence"/>
</dbReference>
<dbReference type="GO" id="GO:0006303">
    <property type="term" value="P:double-strand break repair via nonhomologous end joining"/>
    <property type="evidence" value="ECO:0007669"/>
    <property type="project" value="TreeGrafter"/>
</dbReference>
<gene>
    <name evidence="2" type="primary">105620570</name>
</gene>
<dbReference type="InterPro" id="IPR052709">
    <property type="entry name" value="Transposase-MT_Hybrid"/>
</dbReference>
<dbReference type="GO" id="GO:0000014">
    <property type="term" value="F:single-stranded DNA endodeoxyribonuclease activity"/>
    <property type="evidence" value="ECO:0007669"/>
    <property type="project" value="TreeGrafter"/>
</dbReference>
<dbReference type="GO" id="GO:0000729">
    <property type="term" value="P:DNA double-strand break processing"/>
    <property type="evidence" value="ECO:0007669"/>
    <property type="project" value="TreeGrafter"/>
</dbReference>
<dbReference type="AlphaFoldDB" id="A0A158NIU5"/>
<accession>A0A158NIU5</accession>
<dbReference type="EMBL" id="ADTU01016808">
    <property type="status" value="NOT_ANNOTATED_CDS"/>
    <property type="molecule type" value="Genomic_DNA"/>
</dbReference>
<evidence type="ECO:0000313" key="2">
    <source>
        <dbReference type="EnsemblMetazoa" id="XP_012057453.1"/>
    </source>
</evidence>
<dbReference type="GO" id="GO:0044547">
    <property type="term" value="F:DNA topoisomerase binding"/>
    <property type="evidence" value="ECO:0007669"/>
    <property type="project" value="TreeGrafter"/>
</dbReference>
<reference evidence="3" key="1">
    <citation type="journal article" date="2011" name="PLoS Genet.">
        <title>The genome sequence of the leaf-cutter ant Atta cephalotes reveals insights into its obligate symbiotic lifestyle.</title>
        <authorList>
            <person name="Suen G."/>
            <person name="Teiling C."/>
            <person name="Li L."/>
            <person name="Holt C."/>
            <person name="Abouheif E."/>
            <person name="Bornberg-Bauer E."/>
            <person name="Bouffard P."/>
            <person name="Caldera E.J."/>
            <person name="Cash E."/>
            <person name="Cavanaugh A."/>
            <person name="Denas O."/>
            <person name="Elhaik E."/>
            <person name="Fave M.J."/>
            <person name="Gadau J."/>
            <person name="Gibson J.D."/>
            <person name="Graur D."/>
            <person name="Grubbs K.J."/>
            <person name="Hagen D.E."/>
            <person name="Harkins T.T."/>
            <person name="Helmkampf M."/>
            <person name="Hu H."/>
            <person name="Johnson B.R."/>
            <person name="Kim J."/>
            <person name="Marsh S.E."/>
            <person name="Moeller J.A."/>
            <person name="Munoz-Torres M.C."/>
            <person name="Murphy M.C."/>
            <person name="Naughton M.C."/>
            <person name="Nigam S."/>
            <person name="Overson R."/>
            <person name="Rajakumar R."/>
            <person name="Reese J.T."/>
            <person name="Scott J.J."/>
            <person name="Smith C.R."/>
            <person name="Tao S."/>
            <person name="Tsutsui N.D."/>
            <person name="Viljakainen L."/>
            <person name="Wissler L."/>
            <person name="Yandell M.D."/>
            <person name="Zimmer F."/>
            <person name="Taylor J."/>
            <person name="Slater S.C."/>
            <person name="Clifton S.W."/>
            <person name="Warren W.C."/>
            <person name="Elsik C.G."/>
            <person name="Smith C.D."/>
            <person name="Weinstock G.M."/>
            <person name="Gerardo N.M."/>
            <person name="Currie C.R."/>
        </authorList>
    </citation>
    <scope>NUCLEOTIDE SEQUENCE [LARGE SCALE GENOMIC DNA]</scope>
</reference>
<dbReference type="KEGG" id="acep:105620570"/>
<dbReference type="GO" id="GO:0042800">
    <property type="term" value="F:histone H3K4 methyltransferase activity"/>
    <property type="evidence" value="ECO:0007669"/>
    <property type="project" value="TreeGrafter"/>
</dbReference>
<dbReference type="PANTHER" id="PTHR46060">
    <property type="entry name" value="MARINER MOS1 TRANSPOSASE-LIKE PROTEIN"/>
    <property type="match status" value="1"/>
</dbReference>
<dbReference type="InterPro" id="IPR036397">
    <property type="entry name" value="RNaseH_sf"/>
</dbReference>
<dbReference type="STRING" id="12957.A0A158NIU5"/>
<reference evidence="2" key="2">
    <citation type="submission" date="2016-04" db="UniProtKB">
        <authorList>
            <consortium name="EnsemblMetazoa"/>
        </authorList>
    </citation>
    <scope>IDENTIFICATION</scope>
</reference>
<dbReference type="InterPro" id="IPR041426">
    <property type="entry name" value="Mos1_HTH"/>
</dbReference>
<dbReference type="Pfam" id="PF17906">
    <property type="entry name" value="HTH_48"/>
    <property type="match status" value="1"/>
</dbReference>
<dbReference type="PANTHER" id="PTHR46060:SF2">
    <property type="entry name" value="HISTONE-LYSINE N-METHYLTRANSFERASE SETMAR"/>
    <property type="match status" value="1"/>
</dbReference>